<gene>
    <name evidence="1" type="ORF">QNI22_32400</name>
</gene>
<dbReference type="Proteomes" id="UP001232063">
    <property type="component" value="Unassembled WGS sequence"/>
</dbReference>
<evidence type="ECO:0000313" key="1">
    <source>
        <dbReference type="EMBL" id="MDJ1505402.1"/>
    </source>
</evidence>
<dbReference type="InterPro" id="IPR029278">
    <property type="entry name" value="Imm26"/>
</dbReference>
<sequence length="177" mass="20460">MDSRNKKQFDNIPLMTKISLLKKRRYSIGDVFCVPLAEKGYCLGLITHIHPRTKVPLGWFFRKLYDQIPTIRDSEIINKGNVILVKRFGIQGFDEDTWRIISKLDTFDKAEWPIPVFLRRPGSTPACFVYYNEDMEETGSENIPEGTDLSLYYEDGIGGSGFVEKRLTRLFLQNSLV</sequence>
<accession>A0AAE3RCP6</accession>
<proteinExistence type="predicted"/>
<keyword evidence="2" id="KW-1185">Reference proteome</keyword>
<dbReference type="AlphaFoldDB" id="A0AAE3RCP6"/>
<dbReference type="EMBL" id="JASJOU010000016">
    <property type="protein sequence ID" value="MDJ1505402.1"/>
    <property type="molecule type" value="Genomic_DNA"/>
</dbReference>
<dbReference type="Pfam" id="PF15428">
    <property type="entry name" value="Imm26"/>
    <property type="match status" value="1"/>
</dbReference>
<reference evidence="1" key="1">
    <citation type="submission" date="2023-05" db="EMBL/GenBank/DDBJ databases">
        <authorList>
            <person name="Zhang X."/>
        </authorList>
    </citation>
    <scope>NUCLEOTIDE SEQUENCE</scope>
    <source>
        <strain evidence="1">BD1B2-1</strain>
    </source>
</reference>
<organism evidence="1 2">
    <name type="scientific">Xanthocytophaga agilis</name>
    <dbReference type="NCBI Taxonomy" id="3048010"/>
    <lineage>
        <taxon>Bacteria</taxon>
        <taxon>Pseudomonadati</taxon>
        <taxon>Bacteroidota</taxon>
        <taxon>Cytophagia</taxon>
        <taxon>Cytophagales</taxon>
        <taxon>Rhodocytophagaceae</taxon>
        <taxon>Xanthocytophaga</taxon>
    </lineage>
</organism>
<name>A0AAE3RCP6_9BACT</name>
<comment type="caution">
    <text evidence="1">The sequence shown here is derived from an EMBL/GenBank/DDBJ whole genome shotgun (WGS) entry which is preliminary data.</text>
</comment>
<protein>
    <submittedName>
        <fullName evidence="1">Imm26 family immunity protein</fullName>
    </submittedName>
</protein>
<evidence type="ECO:0000313" key="2">
    <source>
        <dbReference type="Proteomes" id="UP001232063"/>
    </source>
</evidence>